<organism evidence="3 4">
    <name type="scientific">Hyaloscypha variabilis (strain UAMH 11265 / GT02V1 / F)</name>
    <name type="common">Meliniomyces variabilis</name>
    <dbReference type="NCBI Taxonomy" id="1149755"/>
    <lineage>
        <taxon>Eukaryota</taxon>
        <taxon>Fungi</taxon>
        <taxon>Dikarya</taxon>
        <taxon>Ascomycota</taxon>
        <taxon>Pezizomycotina</taxon>
        <taxon>Leotiomycetes</taxon>
        <taxon>Helotiales</taxon>
        <taxon>Hyaloscyphaceae</taxon>
        <taxon>Hyaloscypha</taxon>
        <taxon>Hyaloscypha variabilis</taxon>
    </lineage>
</organism>
<feature type="region of interest" description="Disordered" evidence="2">
    <location>
        <begin position="695"/>
        <end position="743"/>
    </location>
</feature>
<proteinExistence type="predicted"/>
<dbReference type="InterPro" id="IPR011990">
    <property type="entry name" value="TPR-like_helical_dom_sf"/>
</dbReference>
<dbReference type="AlphaFoldDB" id="A0A2J6S062"/>
<evidence type="ECO:0000313" key="3">
    <source>
        <dbReference type="EMBL" id="PMD44135.1"/>
    </source>
</evidence>
<dbReference type="InterPro" id="IPR051240">
    <property type="entry name" value="Mito_RNA-Proc/Resp"/>
</dbReference>
<dbReference type="EMBL" id="KZ613941">
    <property type="protein sequence ID" value="PMD44135.1"/>
    <property type="molecule type" value="Genomic_DNA"/>
</dbReference>
<keyword evidence="1" id="KW-0677">Repeat</keyword>
<evidence type="ECO:0008006" key="5">
    <source>
        <dbReference type="Google" id="ProtNLM"/>
    </source>
</evidence>
<protein>
    <recommendedName>
        <fullName evidence="5">Pentatricopeptide repeat protein</fullName>
    </recommendedName>
</protein>
<keyword evidence="4" id="KW-1185">Reference proteome</keyword>
<dbReference type="PANTHER" id="PTHR47933:SF11">
    <property type="entry name" value="PENTATRICOPEPTIDE REPEAT-CONTAINING PROTEIN 2"/>
    <property type="match status" value="1"/>
</dbReference>
<reference evidence="3 4" key="1">
    <citation type="submission" date="2016-04" db="EMBL/GenBank/DDBJ databases">
        <title>A degradative enzymes factory behind the ericoid mycorrhizal symbiosis.</title>
        <authorList>
            <consortium name="DOE Joint Genome Institute"/>
            <person name="Martino E."/>
            <person name="Morin E."/>
            <person name="Grelet G."/>
            <person name="Kuo A."/>
            <person name="Kohler A."/>
            <person name="Daghino S."/>
            <person name="Barry K."/>
            <person name="Choi C."/>
            <person name="Cichocki N."/>
            <person name="Clum A."/>
            <person name="Copeland A."/>
            <person name="Hainaut M."/>
            <person name="Haridas S."/>
            <person name="Labutti K."/>
            <person name="Lindquist E."/>
            <person name="Lipzen A."/>
            <person name="Khouja H.-R."/>
            <person name="Murat C."/>
            <person name="Ohm R."/>
            <person name="Olson A."/>
            <person name="Spatafora J."/>
            <person name="Veneault-Fourrey C."/>
            <person name="Henrissat B."/>
            <person name="Grigoriev I."/>
            <person name="Martin F."/>
            <person name="Perotto S."/>
        </authorList>
    </citation>
    <scope>NUCLEOTIDE SEQUENCE [LARGE SCALE GENOMIC DNA]</scope>
    <source>
        <strain evidence="3 4">F</strain>
    </source>
</reference>
<dbReference type="GO" id="GO:0003729">
    <property type="term" value="F:mRNA binding"/>
    <property type="evidence" value="ECO:0007669"/>
    <property type="project" value="TreeGrafter"/>
</dbReference>
<dbReference type="NCBIfam" id="TIGR00756">
    <property type="entry name" value="PPR"/>
    <property type="match status" value="1"/>
</dbReference>
<dbReference type="Gene3D" id="1.25.40.10">
    <property type="entry name" value="Tetratricopeptide repeat domain"/>
    <property type="match status" value="2"/>
</dbReference>
<dbReference type="Proteomes" id="UP000235786">
    <property type="component" value="Unassembled WGS sequence"/>
</dbReference>
<evidence type="ECO:0000313" key="4">
    <source>
        <dbReference type="Proteomes" id="UP000235786"/>
    </source>
</evidence>
<feature type="compositionally biased region" description="Polar residues" evidence="2">
    <location>
        <begin position="697"/>
        <end position="735"/>
    </location>
</feature>
<dbReference type="OrthoDB" id="185373at2759"/>
<name>A0A2J6S062_HYAVF</name>
<dbReference type="InterPro" id="IPR002885">
    <property type="entry name" value="PPR_rpt"/>
</dbReference>
<gene>
    <name evidence="3" type="ORF">L207DRAFT_525494</name>
</gene>
<feature type="region of interest" description="Disordered" evidence="2">
    <location>
        <begin position="57"/>
        <end position="81"/>
    </location>
</feature>
<evidence type="ECO:0000256" key="1">
    <source>
        <dbReference type="ARBA" id="ARBA00022737"/>
    </source>
</evidence>
<dbReference type="PANTHER" id="PTHR47933">
    <property type="entry name" value="PENTATRICOPEPTIDE REPEAT-CONTAINING PROTEIN 1, MITOCHONDRIAL"/>
    <property type="match status" value="1"/>
</dbReference>
<evidence type="ECO:0000256" key="2">
    <source>
        <dbReference type="SAM" id="MobiDB-lite"/>
    </source>
</evidence>
<sequence length="822" mass="93627">MSLGSRIVHRGRAALTANLASTPREPLPFLYPSWIRKSSTTGKAESSQDGRLPILSVQPNIPQQSLPPNPVSVSDDETSLQQRFDKPKAEFPDQEPPTTSKKIKAILTGEVDYSKSRGESCTNRHDSQLVERQVKKIRQTEENAKRNELADSRIRNAYHTRRREELRSWLPDWRVILADLIKHTPQHGKWLEEALELVIPLESLPRLLHGIDDYILEIGFQHGVSIRLGEREEGTLQYRRFIVSGPATAISKTTAEVLRIAPTTEMHTTSSLPPPKTEDLALEVSTDKETSLTTLDEEQEVTIRYTLFEPRAKRRRVPPEQLPRPNIWTHVSFLDYVRALTASSVTNHLDRFGFKTKKDHNTAVTEIIRNLFKDPDCKDVISTTACNEAMRYFVKVNRLEDVRVLFVHMEMLKLPMVPETFNIMLRGAAKNEDLHNFHFILHLMLKRGFIPNGNTWIAFMMAHPDVRVKLHILAAMKEKGLTAHPAIMKEVSQQLVQPEIDSSLEQNLSQAQFVAHMDRRYSPDWLTLDSANRVLDGLGARGLISRCWEFLNFMSSRFIEYDNYSINTILHHCKQATNLTGAVELVRTLPTRGDFPFVPDEETYRILFELAWRSRSYNLAKVIWRYACLSAATTHTMRSHVTSSMLYASHKDARATPRERWKQFAGPVIFGSNHHGDHPAQVCAEADYKMNNGVKAASNTTGLGTNDSPDSQSPLVDPGTNESENSNIQTDQSAVPDSKSSEAQDAENAYFALKLRKFNPMGIVDPKESVMQNEMQLWKKTRDQLKLKLLQDLELFKEWRPVEPFSKIGGRAVTMPIWICSL</sequence>
<dbReference type="STRING" id="1149755.A0A2J6S062"/>
<accession>A0A2J6S062</accession>